<evidence type="ECO:0000313" key="2">
    <source>
        <dbReference type="EMBL" id="GFN85202.1"/>
    </source>
</evidence>
<dbReference type="Proteomes" id="UP000735302">
    <property type="component" value="Unassembled WGS sequence"/>
</dbReference>
<name>A0AAV3YRL3_9GAST</name>
<gene>
    <name evidence="2" type="ORF">PoB_001170800</name>
</gene>
<evidence type="ECO:0000256" key="1">
    <source>
        <dbReference type="SAM" id="MobiDB-lite"/>
    </source>
</evidence>
<proteinExistence type="predicted"/>
<organism evidence="2 3">
    <name type="scientific">Plakobranchus ocellatus</name>
    <dbReference type="NCBI Taxonomy" id="259542"/>
    <lineage>
        <taxon>Eukaryota</taxon>
        <taxon>Metazoa</taxon>
        <taxon>Spiralia</taxon>
        <taxon>Lophotrochozoa</taxon>
        <taxon>Mollusca</taxon>
        <taxon>Gastropoda</taxon>
        <taxon>Heterobranchia</taxon>
        <taxon>Euthyneura</taxon>
        <taxon>Panpulmonata</taxon>
        <taxon>Sacoglossa</taxon>
        <taxon>Placobranchoidea</taxon>
        <taxon>Plakobranchidae</taxon>
        <taxon>Plakobranchus</taxon>
    </lineage>
</organism>
<reference evidence="2 3" key="1">
    <citation type="journal article" date="2021" name="Elife">
        <title>Chloroplast acquisition without the gene transfer in kleptoplastic sea slugs, Plakobranchus ocellatus.</title>
        <authorList>
            <person name="Maeda T."/>
            <person name="Takahashi S."/>
            <person name="Yoshida T."/>
            <person name="Shimamura S."/>
            <person name="Takaki Y."/>
            <person name="Nagai Y."/>
            <person name="Toyoda A."/>
            <person name="Suzuki Y."/>
            <person name="Arimoto A."/>
            <person name="Ishii H."/>
            <person name="Satoh N."/>
            <person name="Nishiyama T."/>
            <person name="Hasebe M."/>
            <person name="Maruyama T."/>
            <person name="Minagawa J."/>
            <person name="Obokata J."/>
            <person name="Shigenobu S."/>
        </authorList>
    </citation>
    <scope>NUCLEOTIDE SEQUENCE [LARGE SCALE GENOMIC DNA]</scope>
</reference>
<sequence length="183" mass="20922">MIDNDLRRLVQLMMTHGMIPFCENVEVMRFHGVSDKLSPLAFALVTNKIAIAQYLTENWFLTPADLEGSMELRHLRSKLEKESQADGIRFMDENLSQPMSLLKLSFVAVSAQLGGVAGREERASQTPLPNIFKDKLLFRRENFPMDFTDWHPVDNEDYELEGISDSDSLDYSSDSDETFVTDH</sequence>
<accession>A0AAV3YRL3</accession>
<comment type="caution">
    <text evidence="2">The sequence shown here is derived from an EMBL/GenBank/DDBJ whole genome shotgun (WGS) entry which is preliminary data.</text>
</comment>
<keyword evidence="3" id="KW-1185">Reference proteome</keyword>
<dbReference type="AlphaFoldDB" id="A0AAV3YRL3"/>
<feature type="region of interest" description="Disordered" evidence="1">
    <location>
        <begin position="164"/>
        <end position="183"/>
    </location>
</feature>
<protein>
    <submittedName>
        <fullName evidence="2">Uncharacterized protein</fullName>
    </submittedName>
</protein>
<dbReference type="EMBL" id="BLXT01001388">
    <property type="protein sequence ID" value="GFN85202.1"/>
    <property type="molecule type" value="Genomic_DNA"/>
</dbReference>
<evidence type="ECO:0000313" key="3">
    <source>
        <dbReference type="Proteomes" id="UP000735302"/>
    </source>
</evidence>